<gene>
    <name evidence="10" type="ORF">KS407_00515</name>
</gene>
<comment type="caution">
    <text evidence="10">The sequence shown here is derived from an EMBL/GenBank/DDBJ whole genome shotgun (WGS) entry which is preliminary data.</text>
</comment>
<evidence type="ECO:0000256" key="1">
    <source>
        <dbReference type="ARBA" id="ARBA00004418"/>
    </source>
</evidence>
<dbReference type="PROSITE" id="PS51257">
    <property type="entry name" value="PROKAR_LIPOPROTEIN"/>
    <property type="match status" value="1"/>
</dbReference>
<dbReference type="Pfam" id="PF13379">
    <property type="entry name" value="NMT1_2"/>
    <property type="match status" value="1"/>
</dbReference>
<evidence type="ECO:0000256" key="4">
    <source>
        <dbReference type="ARBA" id="ARBA00022448"/>
    </source>
</evidence>
<dbReference type="CDD" id="cd13553">
    <property type="entry name" value="PBP2_NrtA_CpmA_like"/>
    <property type="match status" value="1"/>
</dbReference>
<evidence type="ECO:0000313" key="11">
    <source>
        <dbReference type="Proteomes" id="UP000790580"/>
    </source>
</evidence>
<evidence type="ECO:0000256" key="3">
    <source>
        <dbReference type="ARBA" id="ARBA00010742"/>
    </source>
</evidence>
<evidence type="ECO:0000256" key="2">
    <source>
        <dbReference type="ARBA" id="ARBA00004533"/>
    </source>
</evidence>
<evidence type="ECO:0000256" key="5">
    <source>
        <dbReference type="ARBA" id="ARBA00022475"/>
    </source>
</evidence>
<dbReference type="NCBIfam" id="TIGR01728">
    <property type="entry name" value="SsuA_fam"/>
    <property type="match status" value="1"/>
</dbReference>
<keyword evidence="5" id="KW-1003">Cell membrane</keyword>
<keyword evidence="8" id="KW-0472">Membrane</keyword>
<evidence type="ECO:0000313" key="10">
    <source>
        <dbReference type="EMBL" id="MBU9719919.1"/>
    </source>
</evidence>
<dbReference type="SUPFAM" id="SSF53850">
    <property type="entry name" value="Periplasmic binding protein-like II"/>
    <property type="match status" value="1"/>
</dbReference>
<dbReference type="EMBL" id="JAHQCR010000007">
    <property type="protein sequence ID" value="MBU9719919.1"/>
    <property type="molecule type" value="Genomic_DNA"/>
</dbReference>
<dbReference type="Proteomes" id="UP000790580">
    <property type="component" value="Unassembled WGS sequence"/>
</dbReference>
<reference evidence="10 11" key="1">
    <citation type="submission" date="2021-06" db="EMBL/GenBank/DDBJ databases">
        <title>Bacillus sp. RD4P76, an endophyte from a halophyte.</title>
        <authorList>
            <person name="Sun J.-Q."/>
        </authorList>
    </citation>
    <scope>NUCLEOTIDE SEQUENCE [LARGE SCALE GENOMIC DNA]</scope>
    <source>
        <strain evidence="10 11">JCM 17098</strain>
    </source>
</reference>
<evidence type="ECO:0000256" key="6">
    <source>
        <dbReference type="ARBA" id="ARBA00022519"/>
    </source>
</evidence>
<evidence type="ECO:0000256" key="8">
    <source>
        <dbReference type="ARBA" id="ARBA00023136"/>
    </source>
</evidence>
<dbReference type="InterPro" id="IPR010067">
    <property type="entry name" value="ABC_SsuA_sub-bd"/>
</dbReference>
<dbReference type="RefSeq" id="WP_088075245.1">
    <property type="nucleotide sequence ID" value="NZ_JAHQCR010000007.1"/>
</dbReference>
<comment type="subcellular location">
    <subcellularLocation>
        <location evidence="2">Cell inner membrane</location>
    </subcellularLocation>
    <subcellularLocation>
        <location evidence="1">Periplasm</location>
    </subcellularLocation>
</comment>
<keyword evidence="11" id="KW-1185">Reference proteome</keyword>
<dbReference type="PANTHER" id="PTHR30024">
    <property type="entry name" value="ALIPHATIC SULFONATES-BINDING PROTEIN-RELATED"/>
    <property type="match status" value="1"/>
</dbReference>
<sequence>MKKLHYLFLTLAGLLFLTACGEGDQDGSQTTGDTDGESIEASGDVNIGYFPNLDHAAAIVGKEKGFFEEEMQNYDLEFVNFPNGNDFIEALDVGNIDLGYVGPGPAINYYLAGGDVVVIGAAANGATLIVSREDSGIYSLEDFDGSSFCTPGNGCTHNVQLEIMLNELGLVSNRLGGTVEHQSRVNPANMVAMFEQGQIDAAAAPEPWGTLLEVEHNANVVAEWDEVFLGEELASVVIVTTNEFLQANPEAVEQALRAHKRAVDFAHENTSETLETVNDLIYSLSQTRLSNEVLERAWERMEVTTETHGDALQKWATASYELQFLNDEPDLDGFVDTSILDSIVSE</sequence>
<accession>A0ABS6JMY2</accession>
<keyword evidence="6" id="KW-0997">Cell inner membrane</keyword>
<protein>
    <submittedName>
        <fullName evidence="10">Aliphatic sulfonate ABC transporter substrate-binding protein</fullName>
    </submittedName>
</protein>
<evidence type="ECO:0000256" key="9">
    <source>
        <dbReference type="SAM" id="SignalP"/>
    </source>
</evidence>
<dbReference type="InterPro" id="IPR044527">
    <property type="entry name" value="NrtA/CpmA_ABC-bd_dom"/>
</dbReference>
<feature type="signal peptide" evidence="9">
    <location>
        <begin position="1"/>
        <end position="21"/>
    </location>
</feature>
<proteinExistence type="inferred from homology"/>
<dbReference type="PANTHER" id="PTHR30024:SF47">
    <property type="entry name" value="TAURINE-BINDING PERIPLASMIC PROTEIN"/>
    <property type="match status" value="1"/>
</dbReference>
<comment type="similarity">
    <text evidence="3">Belongs to the bacterial solute-binding protein SsuA/TauA family.</text>
</comment>
<name>A0ABS6JMY2_9BACI</name>
<organism evidence="10 11">
    <name type="scientific">Evansella alkalicola</name>
    <dbReference type="NCBI Taxonomy" id="745819"/>
    <lineage>
        <taxon>Bacteria</taxon>
        <taxon>Bacillati</taxon>
        <taxon>Bacillota</taxon>
        <taxon>Bacilli</taxon>
        <taxon>Bacillales</taxon>
        <taxon>Bacillaceae</taxon>
        <taxon>Evansella</taxon>
    </lineage>
</organism>
<evidence type="ECO:0000256" key="7">
    <source>
        <dbReference type="ARBA" id="ARBA00022729"/>
    </source>
</evidence>
<keyword evidence="7 9" id="KW-0732">Signal</keyword>
<feature type="chain" id="PRO_5046582640" evidence="9">
    <location>
        <begin position="22"/>
        <end position="346"/>
    </location>
</feature>
<dbReference type="Gene3D" id="3.40.190.10">
    <property type="entry name" value="Periplasmic binding protein-like II"/>
    <property type="match status" value="2"/>
</dbReference>
<keyword evidence="4" id="KW-0813">Transport</keyword>